<dbReference type="GO" id="GO:0046872">
    <property type="term" value="F:metal ion binding"/>
    <property type="evidence" value="ECO:0007669"/>
    <property type="project" value="InterPro"/>
</dbReference>
<dbReference type="PROSITE" id="PS00143">
    <property type="entry name" value="INSULINASE"/>
    <property type="match status" value="1"/>
</dbReference>
<comment type="cofactor">
    <cofactor evidence="1">
        <name>Zn(2+)</name>
        <dbReference type="ChEBI" id="CHEBI:29105"/>
    </cofactor>
</comment>
<dbReference type="InterPro" id="IPR011249">
    <property type="entry name" value="Metalloenz_LuxS/M16"/>
</dbReference>
<dbReference type="EMBL" id="NCBC01000911">
    <property type="protein sequence ID" value="OYV72158.1"/>
    <property type="molecule type" value="Genomic_DNA"/>
</dbReference>
<accession>A0A257SG35</accession>
<dbReference type="InterPro" id="IPR011765">
    <property type="entry name" value="Pept_M16_N"/>
</dbReference>
<comment type="similarity">
    <text evidence="2">Belongs to the peptidase M16 family.</text>
</comment>
<name>A0A257SG35_9PROT</name>
<dbReference type="GO" id="GO:0006508">
    <property type="term" value="P:proteolysis"/>
    <property type="evidence" value="ECO:0007669"/>
    <property type="project" value="InterPro"/>
</dbReference>
<sequence length="73" mass="7769">MGDEAMHAEITVLSNGVAVISEHLPGRQSVALSLSLGNGSRDQLREENGFAHLLEHMVFKGSLLRDADALNAA</sequence>
<dbReference type="Proteomes" id="UP000216779">
    <property type="component" value="Unassembled WGS sequence"/>
</dbReference>
<dbReference type="SUPFAM" id="SSF63411">
    <property type="entry name" value="LuxS/MPP-like metallohydrolase"/>
    <property type="match status" value="1"/>
</dbReference>
<evidence type="ECO:0000313" key="4">
    <source>
        <dbReference type="EMBL" id="OYV72158.1"/>
    </source>
</evidence>
<dbReference type="Gene3D" id="3.30.830.10">
    <property type="entry name" value="Metalloenzyme, LuxS/M16 peptidase-like"/>
    <property type="match status" value="1"/>
</dbReference>
<organism evidence="4 5">
    <name type="scientific">Acidithiobacillus ferrivorans</name>
    <dbReference type="NCBI Taxonomy" id="160808"/>
    <lineage>
        <taxon>Bacteria</taxon>
        <taxon>Pseudomonadati</taxon>
        <taxon>Pseudomonadota</taxon>
        <taxon>Acidithiobacillia</taxon>
        <taxon>Acidithiobacillales</taxon>
        <taxon>Acidithiobacillaceae</taxon>
        <taxon>Acidithiobacillus</taxon>
    </lineage>
</organism>
<protein>
    <recommendedName>
        <fullName evidence="3">Peptidase M16 N-terminal domain-containing protein</fullName>
    </recommendedName>
</protein>
<evidence type="ECO:0000313" key="5">
    <source>
        <dbReference type="Proteomes" id="UP000216779"/>
    </source>
</evidence>
<dbReference type="Pfam" id="PF00675">
    <property type="entry name" value="Peptidase_M16"/>
    <property type="match status" value="1"/>
</dbReference>
<comment type="caution">
    <text evidence="4">The sequence shown here is derived from an EMBL/GenBank/DDBJ whole genome shotgun (WGS) entry which is preliminary data.</text>
</comment>
<gene>
    <name evidence="4" type="ORF">B7Z70_15340</name>
</gene>
<feature type="non-terminal residue" evidence="4">
    <location>
        <position position="73"/>
    </location>
</feature>
<reference evidence="4 5" key="1">
    <citation type="submission" date="2017-03" db="EMBL/GenBank/DDBJ databases">
        <title>Lifting the veil on microbial sulfur biogeochemistry in mining wastewaters.</title>
        <authorList>
            <person name="Kantor R.S."/>
            <person name="Colenbrander Nelson T."/>
            <person name="Marshall S."/>
            <person name="Bennett D."/>
            <person name="Apte S."/>
            <person name="Camacho D."/>
            <person name="Thomas B.C."/>
            <person name="Warren L.A."/>
            <person name="Banfield J.F."/>
        </authorList>
    </citation>
    <scope>NUCLEOTIDE SEQUENCE [LARGE SCALE GENOMIC DNA]</scope>
    <source>
        <strain evidence="4">21-59-9</strain>
    </source>
</reference>
<evidence type="ECO:0000256" key="2">
    <source>
        <dbReference type="ARBA" id="ARBA00007261"/>
    </source>
</evidence>
<evidence type="ECO:0000256" key="1">
    <source>
        <dbReference type="ARBA" id="ARBA00001947"/>
    </source>
</evidence>
<feature type="domain" description="Peptidase M16 N-terminal" evidence="3">
    <location>
        <begin position="19"/>
        <end position="70"/>
    </location>
</feature>
<proteinExistence type="inferred from homology"/>
<dbReference type="GO" id="GO:0004222">
    <property type="term" value="F:metalloendopeptidase activity"/>
    <property type="evidence" value="ECO:0007669"/>
    <property type="project" value="InterPro"/>
</dbReference>
<evidence type="ECO:0000259" key="3">
    <source>
        <dbReference type="Pfam" id="PF00675"/>
    </source>
</evidence>
<dbReference type="InterPro" id="IPR001431">
    <property type="entry name" value="Pept_M16_Zn_BS"/>
</dbReference>
<dbReference type="AlphaFoldDB" id="A0A257SG35"/>